<keyword evidence="6" id="KW-0211">Defensin</keyword>
<dbReference type="AlphaFoldDB" id="A0A8B7QQM2"/>
<evidence type="ECO:0000259" key="11">
    <source>
        <dbReference type="PROSITE" id="PS00269"/>
    </source>
</evidence>
<dbReference type="GeneID" id="109378345"/>
<feature type="chain" id="PRO_5034579832" evidence="10">
    <location>
        <begin position="20"/>
        <end position="102"/>
    </location>
</feature>
<dbReference type="InterPro" id="IPR006081">
    <property type="entry name" value="Alpha-defensin_C"/>
</dbReference>
<evidence type="ECO:0000256" key="6">
    <source>
        <dbReference type="ARBA" id="ARBA00022940"/>
    </source>
</evidence>
<organism evidence="12 13">
    <name type="scientific">Hipposideros armiger</name>
    <name type="common">Great Himalayan leaf-nosed bat</name>
    <dbReference type="NCBI Taxonomy" id="186990"/>
    <lineage>
        <taxon>Eukaryota</taxon>
        <taxon>Metazoa</taxon>
        <taxon>Chordata</taxon>
        <taxon>Craniata</taxon>
        <taxon>Vertebrata</taxon>
        <taxon>Euteleostomi</taxon>
        <taxon>Mammalia</taxon>
        <taxon>Eutheria</taxon>
        <taxon>Laurasiatheria</taxon>
        <taxon>Chiroptera</taxon>
        <taxon>Yinpterochiroptera</taxon>
        <taxon>Rhinolophoidea</taxon>
        <taxon>Hipposideridae</taxon>
        <taxon>Hipposideros</taxon>
    </lineage>
</organism>
<accession>A0A8B7QQM2</accession>
<comment type="similarity">
    <text evidence="2">Belongs to the alpha-defensin family.</text>
</comment>
<dbReference type="GO" id="GO:0005615">
    <property type="term" value="C:extracellular space"/>
    <property type="evidence" value="ECO:0007669"/>
    <property type="project" value="InterPro"/>
</dbReference>
<dbReference type="Pfam" id="PF00323">
    <property type="entry name" value="Defensin_1"/>
    <property type="match status" value="1"/>
</dbReference>
<proteinExistence type="inferred from homology"/>
<evidence type="ECO:0000256" key="2">
    <source>
        <dbReference type="ARBA" id="ARBA00006519"/>
    </source>
</evidence>
<dbReference type="RefSeq" id="XP_019490305.1">
    <property type="nucleotide sequence ID" value="XM_019634760.1"/>
</dbReference>
<evidence type="ECO:0000256" key="4">
    <source>
        <dbReference type="ARBA" id="ARBA00022529"/>
    </source>
</evidence>
<dbReference type="GO" id="GO:0071222">
    <property type="term" value="P:cellular response to lipopolysaccharide"/>
    <property type="evidence" value="ECO:0007669"/>
    <property type="project" value="TreeGrafter"/>
</dbReference>
<keyword evidence="7" id="KW-0044">Antibiotic</keyword>
<evidence type="ECO:0000256" key="10">
    <source>
        <dbReference type="SAM" id="SignalP"/>
    </source>
</evidence>
<dbReference type="InterPro" id="IPR016327">
    <property type="entry name" value="Alpha-defensin"/>
</dbReference>
<name>A0A8B7QQM2_HIPAR</name>
<evidence type="ECO:0000256" key="3">
    <source>
        <dbReference type="ARBA" id="ARBA00022525"/>
    </source>
</evidence>
<evidence type="ECO:0000256" key="1">
    <source>
        <dbReference type="ARBA" id="ARBA00004613"/>
    </source>
</evidence>
<dbReference type="GO" id="GO:0031012">
    <property type="term" value="C:extracellular matrix"/>
    <property type="evidence" value="ECO:0007669"/>
    <property type="project" value="TreeGrafter"/>
</dbReference>
<dbReference type="GO" id="GO:0061844">
    <property type="term" value="P:antimicrobial humoral immune response mediated by antimicrobial peptide"/>
    <property type="evidence" value="ECO:0007669"/>
    <property type="project" value="TreeGrafter"/>
</dbReference>
<dbReference type="PANTHER" id="PTHR11876">
    <property type="entry name" value="ALPHA-DEFENSIN 1"/>
    <property type="match status" value="1"/>
</dbReference>
<sequence length="102" mass="11201">MRTLALLAALLLLALQAQAGLLRETVDQAPAQDLPEAEDQEQPGATGQDMAISFGGDDRLARDASGLQRVSVCYCRFPTCLSSEYYYGRCFFNGIIYNLCCR</sequence>
<keyword evidence="4" id="KW-0929">Antimicrobial</keyword>
<dbReference type="InterPro" id="IPR006080">
    <property type="entry name" value="Beta/alpha-defensin_C"/>
</dbReference>
<dbReference type="GO" id="GO:0050829">
    <property type="term" value="P:defense response to Gram-negative bacterium"/>
    <property type="evidence" value="ECO:0007669"/>
    <property type="project" value="TreeGrafter"/>
</dbReference>
<dbReference type="GO" id="GO:0002227">
    <property type="term" value="P:innate immune response in mucosa"/>
    <property type="evidence" value="ECO:0007669"/>
    <property type="project" value="TreeGrafter"/>
</dbReference>
<protein>
    <submittedName>
        <fullName evidence="13">Neutrophil defensin 4-like</fullName>
    </submittedName>
</protein>
<evidence type="ECO:0000313" key="13">
    <source>
        <dbReference type="RefSeq" id="XP_019490305.1"/>
    </source>
</evidence>
<dbReference type="SMART" id="SM00048">
    <property type="entry name" value="DEFSN"/>
    <property type="match status" value="1"/>
</dbReference>
<feature type="signal peptide" evidence="10">
    <location>
        <begin position="1"/>
        <end position="19"/>
    </location>
</feature>
<dbReference type="Proteomes" id="UP000694851">
    <property type="component" value="Unplaced"/>
</dbReference>
<dbReference type="GO" id="GO:0019731">
    <property type="term" value="P:antibacterial humoral response"/>
    <property type="evidence" value="ECO:0007669"/>
    <property type="project" value="TreeGrafter"/>
</dbReference>
<dbReference type="SMART" id="SM01418">
    <property type="entry name" value="Defensin_propep"/>
    <property type="match status" value="1"/>
</dbReference>
<comment type="subcellular location">
    <subcellularLocation>
        <location evidence="1">Secreted</location>
    </subcellularLocation>
</comment>
<dbReference type="PIRSF" id="PIRSF001875">
    <property type="entry name" value="Alpha-defensin"/>
    <property type="match status" value="1"/>
</dbReference>
<feature type="region of interest" description="Disordered" evidence="9">
    <location>
        <begin position="30"/>
        <end position="53"/>
    </location>
</feature>
<dbReference type="GO" id="GO:0051673">
    <property type="term" value="P:disruption of plasma membrane integrity in another organism"/>
    <property type="evidence" value="ECO:0007669"/>
    <property type="project" value="TreeGrafter"/>
</dbReference>
<evidence type="ECO:0000256" key="7">
    <source>
        <dbReference type="ARBA" id="ARBA00023022"/>
    </source>
</evidence>
<keyword evidence="8" id="KW-1015">Disulfide bond</keyword>
<keyword evidence="5 10" id="KW-0732">Signal</keyword>
<dbReference type="GO" id="GO:0050830">
    <property type="term" value="P:defense response to Gram-positive bacterium"/>
    <property type="evidence" value="ECO:0007669"/>
    <property type="project" value="TreeGrafter"/>
</dbReference>
<dbReference type="Pfam" id="PF00879">
    <property type="entry name" value="Defensin_propep"/>
    <property type="match status" value="1"/>
</dbReference>
<feature type="domain" description="Mammalian defensins" evidence="11">
    <location>
        <begin position="73"/>
        <end position="101"/>
    </location>
</feature>
<dbReference type="KEGG" id="hai:109378345"/>
<dbReference type="PANTHER" id="PTHR11876:SF28">
    <property type="entry name" value="ALPHA-DEFENSIN 1"/>
    <property type="match status" value="1"/>
</dbReference>
<dbReference type="SUPFAM" id="SSF57392">
    <property type="entry name" value="Defensin-like"/>
    <property type="match status" value="1"/>
</dbReference>
<dbReference type="OrthoDB" id="9808175at2759"/>
<evidence type="ECO:0000256" key="5">
    <source>
        <dbReference type="ARBA" id="ARBA00022729"/>
    </source>
</evidence>
<dbReference type="InterPro" id="IPR002366">
    <property type="entry name" value="Alpha-defensin_N"/>
</dbReference>
<reference evidence="13" key="1">
    <citation type="submission" date="2025-08" db="UniProtKB">
        <authorList>
            <consortium name="RefSeq"/>
        </authorList>
    </citation>
    <scope>IDENTIFICATION</scope>
    <source>
        <tissue evidence="13">Muscle</tissue>
    </source>
</reference>
<evidence type="ECO:0000313" key="12">
    <source>
        <dbReference type="Proteomes" id="UP000694851"/>
    </source>
</evidence>
<keyword evidence="3" id="KW-0964">Secreted</keyword>
<keyword evidence="12" id="KW-1185">Reference proteome</keyword>
<evidence type="ECO:0000256" key="8">
    <source>
        <dbReference type="ARBA" id="ARBA00023157"/>
    </source>
</evidence>
<evidence type="ECO:0000256" key="9">
    <source>
        <dbReference type="SAM" id="MobiDB-lite"/>
    </source>
</evidence>
<dbReference type="PROSITE" id="PS00269">
    <property type="entry name" value="DEFENSIN"/>
    <property type="match status" value="1"/>
</dbReference>
<gene>
    <name evidence="13" type="primary">LOC109378345</name>
</gene>